<dbReference type="InterPro" id="IPR036390">
    <property type="entry name" value="WH_DNA-bd_sf"/>
</dbReference>
<proteinExistence type="predicted"/>
<dbReference type="PANTHER" id="PTHR33221:SF15">
    <property type="entry name" value="HTH-TYPE TRANSCRIPTIONAL REGULATOR YWGB-RELATED"/>
    <property type="match status" value="1"/>
</dbReference>
<organism evidence="1 2">
    <name type="scientific">Sinorhizobium alkalisoli</name>
    <dbReference type="NCBI Taxonomy" id="1752398"/>
    <lineage>
        <taxon>Bacteria</taxon>
        <taxon>Pseudomonadati</taxon>
        <taxon>Pseudomonadota</taxon>
        <taxon>Alphaproteobacteria</taxon>
        <taxon>Hyphomicrobiales</taxon>
        <taxon>Rhizobiaceae</taxon>
        <taxon>Sinorhizobium/Ensifer group</taxon>
        <taxon>Sinorhizobium</taxon>
    </lineage>
</organism>
<reference evidence="2" key="1">
    <citation type="submission" date="2016-05" db="EMBL/GenBank/DDBJ databases">
        <authorList>
            <person name="Li Y."/>
        </authorList>
    </citation>
    <scope>NUCLEOTIDE SEQUENCE [LARGE SCALE GENOMIC DNA]</scope>
    <source>
        <strain evidence="2">YIC4027</strain>
    </source>
</reference>
<comment type="caution">
    <text evidence="1">The sequence shown here is derived from an EMBL/GenBank/DDBJ whole genome shotgun (WGS) entry which is preliminary data.</text>
</comment>
<evidence type="ECO:0008006" key="3">
    <source>
        <dbReference type="Google" id="ProtNLM"/>
    </source>
</evidence>
<dbReference type="RefSeq" id="WP_069459734.1">
    <property type="nucleotide sequence ID" value="NZ_LYBW01000060.1"/>
</dbReference>
<evidence type="ECO:0000313" key="1">
    <source>
        <dbReference type="EMBL" id="ODR90034.1"/>
    </source>
</evidence>
<dbReference type="PROSITE" id="PS01332">
    <property type="entry name" value="HTH_RRF2_1"/>
    <property type="match status" value="1"/>
</dbReference>
<dbReference type="GO" id="GO:0005829">
    <property type="term" value="C:cytosol"/>
    <property type="evidence" value="ECO:0007669"/>
    <property type="project" value="TreeGrafter"/>
</dbReference>
<sequence length="145" mass="15301">MNDVRFPTALQAMLSLALAKASGVERLSSANLSAGTGTHPTLMRRLLGDLADAGLLVSSKGRDGGVALARPESEITLADIHAAATGEKGLWRPREDIPHRCIVSKHMTNYFGKVDAEAAAAAHATLERRTLAMALAEIREMEAAG</sequence>
<dbReference type="PANTHER" id="PTHR33221">
    <property type="entry name" value="WINGED HELIX-TURN-HELIX TRANSCRIPTIONAL REGULATOR, RRF2 FAMILY"/>
    <property type="match status" value="1"/>
</dbReference>
<dbReference type="PROSITE" id="PS51197">
    <property type="entry name" value="HTH_RRF2_2"/>
    <property type="match status" value="1"/>
</dbReference>
<dbReference type="Pfam" id="PF02082">
    <property type="entry name" value="Rrf2"/>
    <property type="match status" value="1"/>
</dbReference>
<dbReference type="InterPro" id="IPR036388">
    <property type="entry name" value="WH-like_DNA-bd_sf"/>
</dbReference>
<dbReference type="SUPFAM" id="SSF46785">
    <property type="entry name" value="Winged helix' DNA-binding domain"/>
    <property type="match status" value="1"/>
</dbReference>
<keyword evidence="2" id="KW-1185">Reference proteome</keyword>
<dbReference type="Proteomes" id="UP000094342">
    <property type="component" value="Unassembled WGS sequence"/>
</dbReference>
<gene>
    <name evidence="1" type="ORF">A8M32_17875</name>
</gene>
<name>A0A1E3V8S7_9HYPH</name>
<accession>A0A1E3V8S7</accession>
<dbReference type="AlphaFoldDB" id="A0A1E3V8S7"/>
<dbReference type="GO" id="GO:0003700">
    <property type="term" value="F:DNA-binding transcription factor activity"/>
    <property type="evidence" value="ECO:0007669"/>
    <property type="project" value="TreeGrafter"/>
</dbReference>
<protein>
    <recommendedName>
        <fullName evidence="3">Rrf2 family transcriptional regulator</fullName>
    </recommendedName>
</protein>
<dbReference type="Gene3D" id="1.10.10.10">
    <property type="entry name" value="Winged helix-like DNA-binding domain superfamily/Winged helix DNA-binding domain"/>
    <property type="match status" value="1"/>
</dbReference>
<dbReference type="InterPro" id="IPR030489">
    <property type="entry name" value="TR_Rrf2-type_CS"/>
</dbReference>
<evidence type="ECO:0000313" key="2">
    <source>
        <dbReference type="Proteomes" id="UP000094342"/>
    </source>
</evidence>
<dbReference type="InterPro" id="IPR000944">
    <property type="entry name" value="Tscrpt_reg_Rrf2"/>
</dbReference>
<dbReference type="EMBL" id="LYBW01000060">
    <property type="protein sequence ID" value="ODR90034.1"/>
    <property type="molecule type" value="Genomic_DNA"/>
</dbReference>
<dbReference type="OrthoDB" id="9808360at2"/>
<dbReference type="STRING" id="1752398.A8M32_17875"/>